<dbReference type="InterPro" id="IPR016181">
    <property type="entry name" value="Acyl_CoA_acyltransferase"/>
</dbReference>
<evidence type="ECO:0000313" key="2">
    <source>
        <dbReference type="EMBL" id="CEG33334.1"/>
    </source>
</evidence>
<dbReference type="PANTHER" id="PTHR43415:SF4">
    <property type="entry name" value="N-ACETYLTRANSFERASE DOMAIN-CONTAINING PROTEIN"/>
    <property type="match status" value="1"/>
</dbReference>
<comment type="caution">
    <text evidence="2">The sequence shown here is derived from an EMBL/GenBank/DDBJ whole genome shotgun (WGS) entry which is preliminary data.</text>
</comment>
<dbReference type="PROSITE" id="PS51186">
    <property type="entry name" value="GNAT"/>
    <property type="match status" value="1"/>
</dbReference>
<dbReference type="SUPFAM" id="SSF55729">
    <property type="entry name" value="Acyl-CoA N-acyltransferases (Nat)"/>
    <property type="match status" value="1"/>
</dbReference>
<reference evidence="2 3" key="1">
    <citation type="journal article" date="2014" name="Genome Announc.">
        <title>Genome Sequence of Bacillus simplex Strain P558, Isolated from a Human Fecal Sample.</title>
        <authorList>
            <person name="Croce O."/>
            <person name="Hugon P."/>
            <person name="Lagier J.C."/>
            <person name="Bibi F."/>
            <person name="Robert C."/>
            <person name="Azhar E.I."/>
            <person name="Raoult D."/>
            <person name="Fournier P.E."/>
        </authorList>
    </citation>
    <scope>NUCLEOTIDE SEQUENCE [LARGE SCALE GENOMIC DNA]</scope>
    <source>
        <strain evidence="2 3">P558</strain>
    </source>
</reference>
<name>A0AAN2PJ13_9BACI</name>
<dbReference type="GO" id="GO:0016747">
    <property type="term" value="F:acyltransferase activity, transferring groups other than amino-acyl groups"/>
    <property type="evidence" value="ECO:0007669"/>
    <property type="project" value="InterPro"/>
</dbReference>
<dbReference type="CDD" id="cd04301">
    <property type="entry name" value="NAT_SF"/>
    <property type="match status" value="1"/>
</dbReference>
<gene>
    <name evidence="2" type="ORF">BN1180_03506</name>
</gene>
<keyword evidence="3" id="KW-1185">Reference proteome</keyword>
<organism evidence="2 3">
    <name type="scientific">Peribacillus simplex</name>
    <dbReference type="NCBI Taxonomy" id="1478"/>
    <lineage>
        <taxon>Bacteria</taxon>
        <taxon>Bacillati</taxon>
        <taxon>Bacillota</taxon>
        <taxon>Bacilli</taxon>
        <taxon>Bacillales</taxon>
        <taxon>Bacillaceae</taxon>
        <taxon>Peribacillus</taxon>
    </lineage>
</organism>
<protein>
    <submittedName>
        <fullName evidence="2">Acetyltransferase, gnat family</fullName>
    </submittedName>
</protein>
<dbReference type="PANTHER" id="PTHR43415">
    <property type="entry name" value="SPERMIDINE N(1)-ACETYLTRANSFERASE"/>
    <property type="match status" value="1"/>
</dbReference>
<evidence type="ECO:0000313" key="3">
    <source>
        <dbReference type="Proteomes" id="UP000182110"/>
    </source>
</evidence>
<dbReference type="Pfam" id="PF13302">
    <property type="entry name" value="Acetyltransf_3"/>
    <property type="match status" value="1"/>
</dbReference>
<dbReference type="AlphaFoldDB" id="A0AAN2PJ13"/>
<sequence length="199" mass="23583">MDEVGGSGLDDVRIEGSKVILRNVKQADLKRLWSLKYGETDPEWKKWDAPYLPLELIDFHTFIDKEMKHKTYDEKIGAYSELLMEKNDQIIGSVVYYWEHEASRWLEIGITIFDPKYWNGGHGTEALMMFIGYLFENLEIERVGITTWSGNERMIAVGKKVGMQVEGRMRKCRYHDGYYYDSIRMGMLREEWESLKFRR</sequence>
<dbReference type="Proteomes" id="UP000182110">
    <property type="component" value="Unassembled WGS sequence"/>
</dbReference>
<accession>A0AAN2PJ13</accession>
<dbReference type="EMBL" id="CCXW01000001">
    <property type="protein sequence ID" value="CEG33334.1"/>
    <property type="molecule type" value="Genomic_DNA"/>
</dbReference>
<proteinExistence type="predicted"/>
<dbReference type="Gene3D" id="3.40.630.30">
    <property type="match status" value="1"/>
</dbReference>
<evidence type="ECO:0000259" key="1">
    <source>
        <dbReference type="PROSITE" id="PS51186"/>
    </source>
</evidence>
<dbReference type="InterPro" id="IPR000182">
    <property type="entry name" value="GNAT_dom"/>
</dbReference>
<feature type="domain" description="N-acetyltransferase" evidence="1">
    <location>
        <begin position="19"/>
        <end position="190"/>
    </location>
</feature>